<dbReference type="EMBL" id="AP026708">
    <property type="protein sequence ID" value="BDQ35076.1"/>
    <property type="molecule type" value="Genomic_DNA"/>
</dbReference>
<dbReference type="CDD" id="cd15482">
    <property type="entry name" value="Sialidase_non-viral"/>
    <property type="match status" value="1"/>
</dbReference>
<dbReference type="PANTHER" id="PTHR43752:SF2">
    <property type="entry name" value="BNR_ASP-BOX REPEAT FAMILY PROTEIN"/>
    <property type="match status" value="1"/>
</dbReference>
<dbReference type="PANTHER" id="PTHR43752">
    <property type="entry name" value="BNR/ASP-BOX REPEAT FAMILY PROTEIN"/>
    <property type="match status" value="1"/>
</dbReference>
<organism evidence="2 3">
    <name type="scientific">Pseudodesulfovibrio portus</name>
    <dbReference type="NCBI Taxonomy" id="231439"/>
    <lineage>
        <taxon>Bacteria</taxon>
        <taxon>Pseudomonadati</taxon>
        <taxon>Thermodesulfobacteriota</taxon>
        <taxon>Desulfovibrionia</taxon>
        <taxon>Desulfovibrionales</taxon>
        <taxon>Desulfovibrionaceae</taxon>
    </lineage>
</organism>
<protein>
    <recommendedName>
        <fullName evidence="1">Sialidase domain-containing protein</fullName>
    </recommendedName>
</protein>
<sequence length="519" mass="58032">MPSLSDTPARHVVIDRREGHYIAFPDVIRAAGDRLVVAYNEMNEHVRPDRRVVVVRTSDDHGRTWSPPVYPDSPSSHCPRLLRLADGRLLISDSSRIFHTSSDNGDTWTPMRPSGLSHDMHDRVLILDDGSWLTAGHRHVGEEHPAIRQPPTEQVVFRSTDRGATWKRISVLAAHRNLTLCEASMVRLPDGRIMALMRENSFVFEPMYACFSRDGGLTWSDPAPTSLIGHRPTMGLLADGNLLVTYRNTGPDWGTCAWSGTAEELLSGFRVHGRSADPGNPTFTEDGMRVRNEAGNASVVRYALRPMTDPRTATLCFETTVRVDRADANGCAIRVGVWWRLYPDAVVPDVEDAKPISLEPGRFNRIKLEYADGEVALSVNGARRALVRVEPDHAETRPVMFGAPYPFEDNAVDCTWQRADLAVNEPAYGRNYSWSWRAQDGPPDQWMRDTILELRNDRHAAAPDFGYSGWCETGDGRLFCAYHHGNGTERGYEPLKTAHVAGTWFTPDDFKQGGPHGTR</sequence>
<keyword evidence="3" id="KW-1185">Reference proteome</keyword>
<feature type="domain" description="Sialidase" evidence="1">
    <location>
        <begin position="97"/>
        <end position="232"/>
    </location>
</feature>
<reference evidence="2" key="1">
    <citation type="submission" date="2022-08" db="EMBL/GenBank/DDBJ databases">
        <title>Genome Sequence of the sulphate-reducing bacterium, Pseudodesulfovibrio portus JCM14722.</title>
        <authorList>
            <person name="Kondo R."/>
            <person name="Kataoka T."/>
        </authorList>
    </citation>
    <scope>NUCLEOTIDE SEQUENCE</scope>
    <source>
        <strain evidence="2">JCM 14722</strain>
    </source>
</reference>
<name>A0ABM8AU87_9BACT</name>
<evidence type="ECO:0000313" key="3">
    <source>
        <dbReference type="Proteomes" id="UP001061361"/>
    </source>
</evidence>
<accession>A0ABM8AU87</accession>
<dbReference type="Pfam" id="PF13088">
    <property type="entry name" value="BNR_2"/>
    <property type="match status" value="1"/>
</dbReference>
<dbReference type="Gene3D" id="2.120.10.10">
    <property type="match status" value="1"/>
</dbReference>
<dbReference type="SUPFAM" id="SSF50939">
    <property type="entry name" value="Sialidases"/>
    <property type="match status" value="1"/>
</dbReference>
<dbReference type="InterPro" id="IPR036278">
    <property type="entry name" value="Sialidase_sf"/>
</dbReference>
<evidence type="ECO:0000259" key="1">
    <source>
        <dbReference type="Pfam" id="PF13088"/>
    </source>
</evidence>
<dbReference type="RefSeq" id="WP_264981966.1">
    <property type="nucleotide sequence ID" value="NZ_AP026708.1"/>
</dbReference>
<gene>
    <name evidence="2" type="ORF">JCM14722_26180</name>
</gene>
<dbReference type="InterPro" id="IPR011040">
    <property type="entry name" value="Sialidase"/>
</dbReference>
<dbReference type="Proteomes" id="UP001061361">
    <property type="component" value="Chromosome"/>
</dbReference>
<evidence type="ECO:0000313" key="2">
    <source>
        <dbReference type="EMBL" id="BDQ35076.1"/>
    </source>
</evidence>
<proteinExistence type="predicted"/>